<dbReference type="PROSITE" id="PS51034">
    <property type="entry name" value="ZP_2"/>
    <property type="match status" value="1"/>
</dbReference>
<keyword evidence="2" id="KW-0732">Signal</keyword>
<dbReference type="Proteomes" id="UP000783686">
    <property type="component" value="Unassembled WGS sequence"/>
</dbReference>
<feature type="compositionally biased region" description="Low complexity" evidence="1">
    <location>
        <begin position="571"/>
        <end position="595"/>
    </location>
</feature>
<dbReference type="EMBL" id="CAJFDH010000004">
    <property type="protein sequence ID" value="CAD5221579.1"/>
    <property type="molecule type" value="Genomic_DNA"/>
</dbReference>
<feature type="compositionally biased region" description="Low complexity" evidence="1">
    <location>
        <begin position="442"/>
        <end position="503"/>
    </location>
</feature>
<name>A0A811L365_9BILA</name>
<dbReference type="PANTHER" id="PTHR47327">
    <property type="entry name" value="FI18240P1-RELATED"/>
    <property type="match status" value="1"/>
</dbReference>
<feature type="chain" id="PRO_5036408414" description="ZP domain-containing protein" evidence="2">
    <location>
        <begin position="20"/>
        <end position="852"/>
    </location>
</feature>
<evidence type="ECO:0000313" key="6">
    <source>
        <dbReference type="Proteomes" id="UP000614601"/>
    </source>
</evidence>
<feature type="domain" description="Apple" evidence="3">
    <location>
        <begin position="120"/>
        <end position="206"/>
    </location>
</feature>
<protein>
    <recommendedName>
        <fullName evidence="7">ZP domain-containing protein</fullName>
    </recommendedName>
</protein>
<feature type="compositionally biased region" description="Basic and acidic residues" evidence="1">
    <location>
        <begin position="376"/>
        <end position="407"/>
    </location>
</feature>
<feature type="region of interest" description="Disordered" evidence="1">
    <location>
        <begin position="560"/>
        <end position="595"/>
    </location>
</feature>
<comment type="caution">
    <text evidence="5">The sequence shown here is derived from an EMBL/GenBank/DDBJ whole genome shotgun (WGS) entry which is preliminary data.</text>
</comment>
<dbReference type="InterPro" id="IPR052774">
    <property type="entry name" value="Celegans_DevNeuronal_Protein"/>
</dbReference>
<evidence type="ECO:0000256" key="2">
    <source>
        <dbReference type="SAM" id="SignalP"/>
    </source>
</evidence>
<dbReference type="InterPro" id="IPR003609">
    <property type="entry name" value="Pan_app"/>
</dbReference>
<dbReference type="OrthoDB" id="5775605at2759"/>
<gene>
    <name evidence="5" type="ORF">BOKJ2_LOCUS9515</name>
</gene>
<dbReference type="AlphaFoldDB" id="A0A811L365"/>
<dbReference type="Pfam" id="PF00024">
    <property type="entry name" value="PAN_1"/>
    <property type="match status" value="1"/>
</dbReference>
<feature type="region of interest" description="Disordered" evidence="1">
    <location>
        <begin position="440"/>
        <end position="503"/>
    </location>
</feature>
<dbReference type="SMART" id="SM00241">
    <property type="entry name" value="ZP"/>
    <property type="match status" value="1"/>
</dbReference>
<dbReference type="Proteomes" id="UP000614601">
    <property type="component" value="Unassembled WGS sequence"/>
</dbReference>
<evidence type="ECO:0000259" key="4">
    <source>
        <dbReference type="PROSITE" id="PS51034"/>
    </source>
</evidence>
<evidence type="ECO:0000256" key="1">
    <source>
        <dbReference type="SAM" id="MobiDB-lite"/>
    </source>
</evidence>
<proteinExistence type="predicted"/>
<evidence type="ECO:0008006" key="7">
    <source>
        <dbReference type="Google" id="ProtNLM"/>
    </source>
</evidence>
<feature type="domain" description="ZP" evidence="4">
    <location>
        <begin position="218"/>
        <end position="764"/>
    </location>
</feature>
<dbReference type="PROSITE" id="PS50948">
    <property type="entry name" value="PAN"/>
    <property type="match status" value="2"/>
</dbReference>
<sequence length="852" mass="94287">MLLISLVTTFILQQIVVTAKDQCQPAFVRWPRVKLNLPPKVKGPYNLKSCRTACERDESPTNVGAEQQCSAFNHRVGPTDYHNECHIYESSAVQRTDGLIEADERFSFYWKYCLNSQRKCSGDYAFSFLSDRYLSPEFVSVSKKVGQLEDCLAECLNQGEFMCRSLAYNRTSHLCHISQHNQMSKPSMVKINNNPNFRIDYYENACFNSSDTFNFNYTCEEEGIRVKVNSKFPYTGALYGLYDFFTCRVEPKESKNFELLFPYPSKAKNCSDSIRYKGNEMILEVVLSTDGVEPLYFITPDDMTYQARCPINNKKSETTTAASHSLHDDVHSILSALADAEHQGTFLAKSQKVRVGTKASLERTASREGTGTTSSSRERTGASRERTGASRERTHGLEAFNPRDDISEKFETTTKDIFPLPVLTVEPSHKAMEIITYKSTEKSAAPSTETTTSTTTTSEAPTTTSTVTTTSTTASTTTTSTTTEPSTTTSTTTVTPTTTTVDPTTTVVLHPSIEVITVQTNSLKEVSDILDGTKSLEKVDGKENFNFSTHISFPTSNKITVSTSGSHEARTTVGPTTTPSTTTTEKVTSKVTTSTSTTTTTTTVSALAKAGLLPPSRRNESNDEVVIGPPGYKQAKKAEEAVVFDIYNNGHPVDAVVSGSRITLSFTPYYAIPPAYMSVTGCQVESIEPLNEWEKEPFPILKDGCQADHFNLVCPPVHTDYGVRVTMESFRLQTTAQVQYTCLVRICSFSPCPQTTCSFVEGCPREDLLLRSLGLRKKRNLTLEQIRAALAANPSLQKQLLSSQNSGMSNTLHQQLLAIGGDHIVRKKLIVLNSEEELEYYVKTGELPEHHG</sequence>
<dbReference type="SUPFAM" id="SSF57414">
    <property type="entry name" value="Hairpin loop containing domain-like"/>
    <property type="match status" value="1"/>
</dbReference>
<reference evidence="5" key="1">
    <citation type="submission" date="2020-09" db="EMBL/GenBank/DDBJ databases">
        <authorList>
            <person name="Kikuchi T."/>
        </authorList>
    </citation>
    <scope>NUCLEOTIDE SEQUENCE</scope>
    <source>
        <strain evidence="5">SH1</strain>
    </source>
</reference>
<evidence type="ECO:0000313" key="5">
    <source>
        <dbReference type="EMBL" id="CAD5221579.1"/>
    </source>
</evidence>
<feature type="region of interest" description="Disordered" evidence="1">
    <location>
        <begin position="351"/>
        <end position="407"/>
    </location>
</feature>
<dbReference type="SMART" id="SM00473">
    <property type="entry name" value="PAN_AP"/>
    <property type="match status" value="2"/>
</dbReference>
<keyword evidence="6" id="KW-1185">Reference proteome</keyword>
<dbReference type="EMBL" id="CAJFCW020000004">
    <property type="protein sequence ID" value="CAG9115213.1"/>
    <property type="molecule type" value="Genomic_DNA"/>
</dbReference>
<dbReference type="Gene3D" id="3.50.4.10">
    <property type="entry name" value="Hepatocyte Growth Factor"/>
    <property type="match status" value="1"/>
</dbReference>
<organism evidence="5 6">
    <name type="scientific">Bursaphelenchus okinawaensis</name>
    <dbReference type="NCBI Taxonomy" id="465554"/>
    <lineage>
        <taxon>Eukaryota</taxon>
        <taxon>Metazoa</taxon>
        <taxon>Ecdysozoa</taxon>
        <taxon>Nematoda</taxon>
        <taxon>Chromadorea</taxon>
        <taxon>Rhabditida</taxon>
        <taxon>Tylenchina</taxon>
        <taxon>Tylenchomorpha</taxon>
        <taxon>Aphelenchoidea</taxon>
        <taxon>Aphelenchoididae</taxon>
        <taxon>Bursaphelenchus</taxon>
    </lineage>
</organism>
<dbReference type="InterPro" id="IPR001507">
    <property type="entry name" value="ZP_dom"/>
</dbReference>
<accession>A0A811L365</accession>
<evidence type="ECO:0000259" key="3">
    <source>
        <dbReference type="PROSITE" id="PS50948"/>
    </source>
</evidence>
<dbReference type="GO" id="GO:0009653">
    <property type="term" value="P:anatomical structure morphogenesis"/>
    <property type="evidence" value="ECO:0007669"/>
    <property type="project" value="TreeGrafter"/>
</dbReference>
<feature type="domain" description="Apple" evidence="3">
    <location>
        <begin position="23"/>
        <end position="113"/>
    </location>
</feature>
<dbReference type="CDD" id="cd01099">
    <property type="entry name" value="PAN_AP_HGF"/>
    <property type="match status" value="1"/>
</dbReference>
<feature type="signal peptide" evidence="2">
    <location>
        <begin position="1"/>
        <end position="19"/>
    </location>
</feature>
<dbReference type="PANTHER" id="PTHR47327:SF6">
    <property type="entry name" value="PROTEIN LET-653"/>
    <property type="match status" value="1"/>
</dbReference>